<dbReference type="AlphaFoldDB" id="A0A2I0TK89"/>
<reference evidence="3" key="1">
    <citation type="submission" date="2017-11" db="EMBL/GenBank/DDBJ databases">
        <authorList>
            <person name="Lima N.C."/>
            <person name="Parody-Merino A.M."/>
            <person name="Battley P.F."/>
            <person name="Fidler A.E."/>
            <person name="Prosdocimi F."/>
        </authorList>
    </citation>
    <scope>NUCLEOTIDE SEQUENCE [LARGE SCALE GENOMIC DNA]</scope>
</reference>
<organism evidence="2 3">
    <name type="scientific">Limosa lapponica baueri</name>
    <dbReference type="NCBI Taxonomy" id="1758121"/>
    <lineage>
        <taxon>Eukaryota</taxon>
        <taxon>Metazoa</taxon>
        <taxon>Chordata</taxon>
        <taxon>Craniata</taxon>
        <taxon>Vertebrata</taxon>
        <taxon>Euteleostomi</taxon>
        <taxon>Archelosauria</taxon>
        <taxon>Archosauria</taxon>
        <taxon>Dinosauria</taxon>
        <taxon>Saurischia</taxon>
        <taxon>Theropoda</taxon>
        <taxon>Coelurosauria</taxon>
        <taxon>Aves</taxon>
        <taxon>Neognathae</taxon>
        <taxon>Neoaves</taxon>
        <taxon>Charadriiformes</taxon>
        <taxon>Scolopacidae</taxon>
        <taxon>Limosa</taxon>
    </lineage>
</organism>
<accession>A0A2I0TK89</accession>
<protein>
    <submittedName>
        <fullName evidence="2">Uncharacterized protein</fullName>
    </submittedName>
</protein>
<dbReference type="Proteomes" id="UP000233556">
    <property type="component" value="Unassembled WGS sequence"/>
</dbReference>
<name>A0A2I0TK89_LIMLA</name>
<sequence>MVYRGPASSPVPGKPSAAWPNDHGDALAEDAGGGVQHRQEAWGRVAEDAGVIFEMFLKAAPAFHSGLAQIEM</sequence>
<gene>
    <name evidence="2" type="ORF">llap_15479</name>
</gene>
<reference evidence="3" key="2">
    <citation type="submission" date="2017-12" db="EMBL/GenBank/DDBJ databases">
        <title>Genome sequence of the Bar-tailed Godwit (Limosa lapponica baueri).</title>
        <authorList>
            <person name="Lima N.C.B."/>
            <person name="Parody-Merino A.M."/>
            <person name="Battley P.F."/>
            <person name="Fidler A.E."/>
            <person name="Prosdocimi F."/>
        </authorList>
    </citation>
    <scope>NUCLEOTIDE SEQUENCE [LARGE SCALE GENOMIC DNA]</scope>
</reference>
<feature type="region of interest" description="Disordered" evidence="1">
    <location>
        <begin position="1"/>
        <end position="41"/>
    </location>
</feature>
<evidence type="ECO:0000313" key="2">
    <source>
        <dbReference type="EMBL" id="PKU34216.1"/>
    </source>
</evidence>
<dbReference type="EMBL" id="KZ509321">
    <property type="protein sequence ID" value="PKU34216.1"/>
    <property type="molecule type" value="Genomic_DNA"/>
</dbReference>
<proteinExistence type="predicted"/>
<evidence type="ECO:0000256" key="1">
    <source>
        <dbReference type="SAM" id="MobiDB-lite"/>
    </source>
</evidence>
<evidence type="ECO:0000313" key="3">
    <source>
        <dbReference type="Proteomes" id="UP000233556"/>
    </source>
</evidence>
<keyword evidence="3" id="KW-1185">Reference proteome</keyword>